<accession>A0A4U5PCI5</accession>
<keyword evidence="2" id="KW-1185">Reference proteome</keyword>
<sequence>MTTLTEGCSNNLRSVFVLPSVASTSPTVTLYRHIKKPKSKQSYNIASKINFSGTIKRVHVMQPNISSSRLSLSLSLNRVTMFVFFAGQTKQSLLLPPKVPNSIFGISGV</sequence>
<proteinExistence type="predicted"/>
<reference evidence="1 2" key="2">
    <citation type="journal article" date="2019" name="G3 (Bethesda)">
        <title>Hybrid Assembly of the Genome of the Entomopathogenic Nematode Steinernema carpocapsae Identifies the X-Chromosome.</title>
        <authorList>
            <person name="Serra L."/>
            <person name="Macchietto M."/>
            <person name="Macias-Munoz A."/>
            <person name="McGill C.J."/>
            <person name="Rodriguez I.M."/>
            <person name="Rodriguez B."/>
            <person name="Murad R."/>
            <person name="Mortazavi A."/>
        </authorList>
    </citation>
    <scope>NUCLEOTIDE SEQUENCE [LARGE SCALE GENOMIC DNA]</scope>
    <source>
        <strain evidence="1 2">ALL</strain>
    </source>
</reference>
<organism evidence="1 2">
    <name type="scientific">Steinernema carpocapsae</name>
    <name type="common">Entomopathogenic nematode</name>
    <dbReference type="NCBI Taxonomy" id="34508"/>
    <lineage>
        <taxon>Eukaryota</taxon>
        <taxon>Metazoa</taxon>
        <taxon>Ecdysozoa</taxon>
        <taxon>Nematoda</taxon>
        <taxon>Chromadorea</taxon>
        <taxon>Rhabditida</taxon>
        <taxon>Tylenchina</taxon>
        <taxon>Panagrolaimomorpha</taxon>
        <taxon>Strongyloidoidea</taxon>
        <taxon>Steinernematidae</taxon>
        <taxon>Steinernema</taxon>
    </lineage>
</organism>
<comment type="caution">
    <text evidence="1">The sequence shown here is derived from an EMBL/GenBank/DDBJ whole genome shotgun (WGS) entry which is preliminary data.</text>
</comment>
<protein>
    <submittedName>
        <fullName evidence="1">Uncharacterized protein</fullName>
    </submittedName>
</protein>
<evidence type="ECO:0000313" key="1">
    <source>
        <dbReference type="EMBL" id="TKR94119.1"/>
    </source>
</evidence>
<evidence type="ECO:0000313" key="2">
    <source>
        <dbReference type="Proteomes" id="UP000298663"/>
    </source>
</evidence>
<dbReference type="EMBL" id="AZBU02000002">
    <property type="protein sequence ID" value="TKR94119.1"/>
    <property type="molecule type" value="Genomic_DNA"/>
</dbReference>
<dbReference type="AlphaFoldDB" id="A0A4U5PCI5"/>
<name>A0A4U5PCI5_STECR</name>
<gene>
    <name evidence="1" type="ORF">L596_008449</name>
</gene>
<reference evidence="1 2" key="1">
    <citation type="journal article" date="2015" name="Genome Biol.">
        <title>Comparative genomics of Steinernema reveals deeply conserved gene regulatory networks.</title>
        <authorList>
            <person name="Dillman A.R."/>
            <person name="Macchietto M."/>
            <person name="Porter C.F."/>
            <person name="Rogers A."/>
            <person name="Williams B."/>
            <person name="Antoshechkin I."/>
            <person name="Lee M.M."/>
            <person name="Goodwin Z."/>
            <person name="Lu X."/>
            <person name="Lewis E.E."/>
            <person name="Goodrich-Blair H."/>
            <person name="Stock S.P."/>
            <person name="Adams B.J."/>
            <person name="Sternberg P.W."/>
            <person name="Mortazavi A."/>
        </authorList>
    </citation>
    <scope>NUCLEOTIDE SEQUENCE [LARGE SCALE GENOMIC DNA]</scope>
    <source>
        <strain evidence="1 2">ALL</strain>
    </source>
</reference>
<dbReference type="Proteomes" id="UP000298663">
    <property type="component" value="Unassembled WGS sequence"/>
</dbReference>